<evidence type="ECO:0000313" key="4">
    <source>
        <dbReference type="EMBL" id="GJD43549.1"/>
    </source>
</evidence>
<organism evidence="4 5">
    <name type="scientific">Methylobacterium cerastii</name>
    <dbReference type="NCBI Taxonomy" id="932741"/>
    <lineage>
        <taxon>Bacteria</taxon>
        <taxon>Pseudomonadati</taxon>
        <taxon>Pseudomonadota</taxon>
        <taxon>Alphaproteobacteria</taxon>
        <taxon>Hyphomicrobiales</taxon>
        <taxon>Methylobacteriaceae</taxon>
        <taxon>Methylobacterium</taxon>
    </lineage>
</organism>
<evidence type="ECO:0000313" key="5">
    <source>
        <dbReference type="Proteomes" id="UP001055117"/>
    </source>
</evidence>
<keyword evidence="1" id="KW-0547">Nucleotide-binding</keyword>
<gene>
    <name evidence="4" type="ORF">AFCDBAGC_1401</name>
</gene>
<accession>A0ABQ4QFP0</accession>
<dbReference type="Pfam" id="PF02655">
    <property type="entry name" value="ATP-grasp_3"/>
    <property type="match status" value="1"/>
</dbReference>
<feature type="domain" description="ATP-grasp" evidence="3">
    <location>
        <begin position="224"/>
        <end position="292"/>
    </location>
</feature>
<dbReference type="SUPFAM" id="SSF56059">
    <property type="entry name" value="Glutathione synthetase ATP-binding domain-like"/>
    <property type="match status" value="1"/>
</dbReference>
<proteinExistence type="predicted"/>
<dbReference type="Proteomes" id="UP001055117">
    <property type="component" value="Unassembled WGS sequence"/>
</dbReference>
<evidence type="ECO:0000256" key="1">
    <source>
        <dbReference type="PROSITE-ProRule" id="PRU00409"/>
    </source>
</evidence>
<dbReference type="InterPro" id="IPR003806">
    <property type="entry name" value="ATP-grasp_PylC-type"/>
</dbReference>
<keyword evidence="5" id="KW-1185">Reference proteome</keyword>
<dbReference type="InterPro" id="IPR016677">
    <property type="entry name" value="UCP016817_carboligase"/>
</dbReference>
<evidence type="ECO:0000259" key="3">
    <source>
        <dbReference type="PROSITE" id="PS50975"/>
    </source>
</evidence>
<dbReference type="PROSITE" id="PS50975">
    <property type="entry name" value="ATP_GRASP"/>
    <property type="match status" value="1"/>
</dbReference>
<dbReference type="RefSeq" id="WP_147828282.1">
    <property type="nucleotide sequence ID" value="NZ_BPQG01000018.1"/>
</dbReference>
<name>A0ABQ4QFP0_9HYPH</name>
<comment type="caution">
    <text evidence="4">The sequence shown here is derived from an EMBL/GenBank/DDBJ whole genome shotgun (WGS) entry which is preliminary data.</text>
</comment>
<keyword evidence="1" id="KW-0067">ATP-binding</keyword>
<feature type="compositionally biased region" description="Basic and acidic residues" evidence="2">
    <location>
        <begin position="370"/>
        <end position="391"/>
    </location>
</feature>
<dbReference type="EMBL" id="BPQG01000018">
    <property type="protein sequence ID" value="GJD43549.1"/>
    <property type="molecule type" value="Genomic_DNA"/>
</dbReference>
<feature type="region of interest" description="Disordered" evidence="2">
    <location>
        <begin position="370"/>
        <end position="399"/>
    </location>
</feature>
<sequence length="399" mass="41544">MAGDAVLIAAQSGRALAEAARRAGFRPFVADLFADSDTLELAEAHRPLEGRFGTGRLGEAVLARLDELSAVAGGRPLGVILGSGFEAAPALIDAIGARHRLLGAGAAAVSALKDPLRFAALCRSLDIPHPAVTLARLDEPKAWLLKRAGGSGGGHIRAATRGPAPPGAYFQARVPGRAFALNFLADASEVHVLALTEQWSAASPLRPYRYAGALAPGRNEASPLAPAIVSAIVEAAGRLVRATGLRGLASADVLSDGTSWRLTEINPRPGATLDVLDRRGVPLLGAHVAACLGEAPALGPAPEDAAASQICYAARDHAVIPAVAWPDHVRDRPRAGTRVTRDAPLCTVLAGGPDGPAARQELWTRIASLRDRLSEEETHEHQTAEPERPRDTPGGALRR</sequence>
<dbReference type="PIRSF" id="PIRSF016817">
    <property type="entry name" value="UCP016817_carboligase"/>
    <property type="match status" value="1"/>
</dbReference>
<protein>
    <recommendedName>
        <fullName evidence="3">ATP-grasp domain-containing protein</fullName>
    </recommendedName>
</protein>
<reference evidence="4 5" key="1">
    <citation type="journal article" date="2021" name="Front. Microbiol.">
        <title>Comprehensive Comparative Genomics and Phenotyping of Methylobacterium Species.</title>
        <authorList>
            <person name="Alessa O."/>
            <person name="Ogura Y."/>
            <person name="Fujitani Y."/>
            <person name="Takami H."/>
            <person name="Hayashi T."/>
            <person name="Sahin N."/>
            <person name="Tani A."/>
        </authorList>
    </citation>
    <scope>NUCLEOTIDE SEQUENCE [LARGE SCALE GENOMIC DNA]</scope>
    <source>
        <strain evidence="4 5">DSM 23679</strain>
    </source>
</reference>
<evidence type="ECO:0000256" key="2">
    <source>
        <dbReference type="SAM" id="MobiDB-lite"/>
    </source>
</evidence>
<dbReference type="InterPro" id="IPR011761">
    <property type="entry name" value="ATP-grasp"/>
</dbReference>
<dbReference type="Gene3D" id="3.30.470.20">
    <property type="entry name" value="ATP-grasp fold, B domain"/>
    <property type="match status" value="1"/>
</dbReference>